<feature type="compositionally biased region" description="Gly residues" evidence="1">
    <location>
        <begin position="112"/>
        <end position="121"/>
    </location>
</feature>
<feature type="region of interest" description="Disordered" evidence="1">
    <location>
        <begin position="1"/>
        <end position="26"/>
    </location>
</feature>
<accession>A0A1H9JGI3</accession>
<feature type="transmembrane region" description="Helical" evidence="2">
    <location>
        <begin position="303"/>
        <end position="326"/>
    </location>
</feature>
<dbReference type="STRING" id="1186196.SAMN04489841_2546"/>
<feature type="compositionally biased region" description="Basic and acidic residues" evidence="1">
    <location>
        <begin position="337"/>
        <end position="349"/>
    </location>
</feature>
<evidence type="ECO:0000256" key="1">
    <source>
        <dbReference type="SAM" id="MobiDB-lite"/>
    </source>
</evidence>
<gene>
    <name evidence="3" type="ORF">SAMN04489841_2546</name>
</gene>
<keyword evidence="4" id="KW-1185">Reference proteome</keyword>
<dbReference type="OrthoDB" id="170079at2157"/>
<feature type="transmembrane region" description="Helical" evidence="2">
    <location>
        <begin position="232"/>
        <end position="253"/>
    </location>
</feature>
<keyword evidence="2" id="KW-0812">Transmembrane</keyword>
<evidence type="ECO:0000313" key="4">
    <source>
        <dbReference type="Proteomes" id="UP000199114"/>
    </source>
</evidence>
<feature type="transmembrane region" description="Helical" evidence="2">
    <location>
        <begin position="157"/>
        <end position="180"/>
    </location>
</feature>
<dbReference type="Proteomes" id="UP000199114">
    <property type="component" value="Unassembled WGS sequence"/>
</dbReference>
<reference evidence="4" key="1">
    <citation type="submission" date="2016-10" db="EMBL/GenBank/DDBJ databases">
        <authorList>
            <person name="Varghese N."/>
            <person name="Submissions S."/>
        </authorList>
    </citation>
    <scope>NUCLEOTIDE SEQUENCE [LARGE SCALE GENOMIC DNA]</scope>
    <source>
        <strain evidence="4">DSM 25055</strain>
    </source>
</reference>
<feature type="transmembrane region" description="Helical" evidence="2">
    <location>
        <begin position="205"/>
        <end position="226"/>
    </location>
</feature>
<feature type="transmembrane region" description="Helical" evidence="2">
    <location>
        <begin position="274"/>
        <end position="297"/>
    </location>
</feature>
<keyword evidence="2" id="KW-0472">Membrane</keyword>
<evidence type="ECO:0000313" key="3">
    <source>
        <dbReference type="EMBL" id="SEQ85903.1"/>
    </source>
</evidence>
<dbReference type="AlphaFoldDB" id="A0A1H9JGI3"/>
<sequence length="359" mass="37480">MVSAPTAGPPPGDDSPETGDGSNPFTRHVSRVIDRFGDLGGFAVVPLLLTMLEFEKVRRASDPAGRGFSITLELLFPSPLVTLWRFANPPDPPAATTHPPRDESYGSPSFGGAPGEPGPSGGPTTPAGPTGSGGTDVTIETPVETVAVPLEALGTEAMVWIGLALVAYGVISAILMAAYVGGIDRRLRHEPIAIGSCVVTYAPRFVLYNLVVFGAFLLVVPVFVLAPPLVLLAIPAIVVVGYVFYPVPFLFVVDDTPFREAFRRSVRLTTAGGPVLGFAFWHLVAGAVSSLVLSLLVSAGGAGFLLALLGSAPLALVLTAATVSFFQEFLESDDLETTNRSRNDGHGTDGTDEYGFGTD</sequence>
<feature type="region of interest" description="Disordered" evidence="1">
    <location>
        <begin position="91"/>
        <end position="136"/>
    </location>
</feature>
<dbReference type="RefSeq" id="WP_090618010.1">
    <property type="nucleotide sequence ID" value="NZ_FOFD01000003.1"/>
</dbReference>
<organism evidence="3 4">
    <name type="scientific">Natrinema salaciae</name>
    <dbReference type="NCBI Taxonomy" id="1186196"/>
    <lineage>
        <taxon>Archaea</taxon>
        <taxon>Methanobacteriati</taxon>
        <taxon>Methanobacteriota</taxon>
        <taxon>Stenosarchaea group</taxon>
        <taxon>Halobacteria</taxon>
        <taxon>Halobacteriales</taxon>
        <taxon>Natrialbaceae</taxon>
        <taxon>Natrinema</taxon>
    </lineage>
</organism>
<name>A0A1H9JGI3_9EURY</name>
<dbReference type="EMBL" id="FOFD01000003">
    <property type="protein sequence ID" value="SEQ85903.1"/>
    <property type="molecule type" value="Genomic_DNA"/>
</dbReference>
<protein>
    <submittedName>
        <fullName evidence="3">Uncharacterized protein</fullName>
    </submittedName>
</protein>
<evidence type="ECO:0000256" key="2">
    <source>
        <dbReference type="SAM" id="Phobius"/>
    </source>
</evidence>
<keyword evidence="2" id="KW-1133">Transmembrane helix</keyword>
<proteinExistence type="predicted"/>
<feature type="region of interest" description="Disordered" evidence="1">
    <location>
        <begin position="337"/>
        <end position="359"/>
    </location>
</feature>